<reference evidence="2 3" key="1">
    <citation type="submission" date="2019-02" db="EMBL/GenBank/DDBJ databases">
        <title>Kribbella capetownensis sp. nov. and Kribbella speibonae sp. nov., isolated from soil.</title>
        <authorList>
            <person name="Curtis S.M."/>
            <person name="Norton I."/>
            <person name="Everest G.J."/>
            <person name="Meyers P.R."/>
        </authorList>
    </citation>
    <scope>NUCLEOTIDE SEQUENCE [LARGE SCALE GENOMIC DNA]</scope>
    <source>
        <strain evidence="2 3">KCTC 29219</strain>
    </source>
</reference>
<keyword evidence="1" id="KW-1133">Transmembrane helix</keyword>
<accession>A0A4R0GXE2</accession>
<dbReference type="OrthoDB" id="3808459at2"/>
<comment type="caution">
    <text evidence="2">The sequence shown here is derived from an EMBL/GenBank/DDBJ whole genome shotgun (WGS) entry which is preliminary data.</text>
</comment>
<proteinExistence type="predicted"/>
<keyword evidence="1" id="KW-0812">Transmembrane</keyword>
<feature type="transmembrane region" description="Helical" evidence="1">
    <location>
        <begin position="95"/>
        <end position="117"/>
    </location>
</feature>
<feature type="transmembrane region" description="Helical" evidence="1">
    <location>
        <begin position="316"/>
        <end position="335"/>
    </location>
</feature>
<feature type="transmembrane region" description="Helical" evidence="1">
    <location>
        <begin position="248"/>
        <end position="273"/>
    </location>
</feature>
<sequence length="399" mass="42755">MSGRVAKWLAWSLFGLFVALAVATPVLVAVRDGNASDALVATGIGFALVGALVASRQPTNAVGWLLLVAAVALGIDTLMSVYVSRATLPGAAWAGWLNSWLLFVWLYLPALFLALVFPTGRLLSRRWRAVVGIGVAGVAANIAGTAFAPGVLDIHADRPIRNPLGVSGLVGDAHSWLSGAGELLAAGTLVLGGLSVFLRLRRSHGRERQQVTWFAYICIVALVPFVVLALVGLVAGDNVPPSLDVVQVIAWWSLVVLLLLGLPSAIGIAILRHRLYDIDIVINRTLVYAALTLTLGTAYLGSVLLLQLVLDPLTQGSDLAVAMSTLAVAALFRPARRRIQLLVDRRFFRHKYDATRTLAAFGVQLRDELDVDALGNDLQAVVRDTVQPVHMSLWLRSPR</sequence>
<dbReference type="AlphaFoldDB" id="A0A4R0GXE2"/>
<dbReference type="Proteomes" id="UP000292346">
    <property type="component" value="Unassembled WGS sequence"/>
</dbReference>
<organism evidence="2 3">
    <name type="scientific">Kribbella soli</name>
    <dbReference type="NCBI Taxonomy" id="1124743"/>
    <lineage>
        <taxon>Bacteria</taxon>
        <taxon>Bacillati</taxon>
        <taxon>Actinomycetota</taxon>
        <taxon>Actinomycetes</taxon>
        <taxon>Propionibacteriales</taxon>
        <taxon>Kribbellaceae</taxon>
        <taxon>Kribbella</taxon>
    </lineage>
</organism>
<evidence type="ECO:0000256" key="1">
    <source>
        <dbReference type="SAM" id="Phobius"/>
    </source>
</evidence>
<feature type="transmembrane region" description="Helical" evidence="1">
    <location>
        <begin position="285"/>
        <end position="310"/>
    </location>
</feature>
<feature type="transmembrane region" description="Helical" evidence="1">
    <location>
        <begin position="62"/>
        <end position="83"/>
    </location>
</feature>
<name>A0A4R0GXE2_9ACTN</name>
<dbReference type="RefSeq" id="WP_131346500.1">
    <property type="nucleotide sequence ID" value="NZ_SJJZ01000005.1"/>
</dbReference>
<evidence type="ECO:0000313" key="2">
    <source>
        <dbReference type="EMBL" id="TCC02637.1"/>
    </source>
</evidence>
<protein>
    <submittedName>
        <fullName evidence="2">Uncharacterized protein</fullName>
    </submittedName>
</protein>
<feature type="transmembrane region" description="Helical" evidence="1">
    <location>
        <begin position="129"/>
        <end position="152"/>
    </location>
</feature>
<evidence type="ECO:0000313" key="3">
    <source>
        <dbReference type="Proteomes" id="UP000292346"/>
    </source>
</evidence>
<feature type="transmembrane region" description="Helical" evidence="1">
    <location>
        <begin position="213"/>
        <end position="236"/>
    </location>
</feature>
<keyword evidence="1" id="KW-0472">Membrane</keyword>
<feature type="transmembrane region" description="Helical" evidence="1">
    <location>
        <begin position="183"/>
        <end position="201"/>
    </location>
</feature>
<dbReference type="EMBL" id="SJJZ01000005">
    <property type="protein sequence ID" value="TCC02637.1"/>
    <property type="molecule type" value="Genomic_DNA"/>
</dbReference>
<feature type="transmembrane region" description="Helical" evidence="1">
    <location>
        <begin position="38"/>
        <end position="55"/>
    </location>
</feature>
<keyword evidence="3" id="KW-1185">Reference proteome</keyword>
<gene>
    <name evidence="2" type="ORF">E0H45_37000</name>
</gene>